<organism evidence="2 3">
    <name type="scientific">Fictibacillus phosphorivorans</name>
    <dbReference type="NCBI Taxonomy" id="1221500"/>
    <lineage>
        <taxon>Bacteria</taxon>
        <taxon>Bacillati</taxon>
        <taxon>Bacillota</taxon>
        <taxon>Bacilli</taxon>
        <taxon>Bacillales</taxon>
        <taxon>Fictibacillaceae</taxon>
        <taxon>Fictibacillus</taxon>
    </lineage>
</organism>
<gene>
    <name evidence="2" type="ORF">AWM68_10830</name>
</gene>
<name>A0A163Q6M9_9BACL</name>
<dbReference type="OrthoDB" id="2971800at2"/>
<reference evidence="3" key="1">
    <citation type="submission" date="2016-01" db="EMBL/GenBank/DDBJ databases">
        <title>Draft genome of Chromobacterium sp. F49.</title>
        <authorList>
            <person name="Hong K.W."/>
        </authorList>
    </citation>
    <scope>NUCLEOTIDE SEQUENCE [LARGE SCALE GENOMIC DNA]</scope>
    <source>
        <strain evidence="3">P7IIIA</strain>
    </source>
</reference>
<dbReference type="Proteomes" id="UP000076567">
    <property type="component" value="Unassembled WGS sequence"/>
</dbReference>
<evidence type="ECO:0000313" key="3">
    <source>
        <dbReference type="Proteomes" id="UP000076567"/>
    </source>
</evidence>
<protein>
    <submittedName>
        <fullName evidence="2">Uncharacterized protein</fullName>
    </submittedName>
</protein>
<comment type="caution">
    <text evidence="2">The sequence shown here is derived from an EMBL/GenBank/DDBJ whole genome shotgun (WGS) entry which is preliminary data.</text>
</comment>
<dbReference type="EMBL" id="LRFC01000037">
    <property type="protein sequence ID" value="KZE64627.1"/>
    <property type="molecule type" value="Genomic_DNA"/>
</dbReference>
<dbReference type="AlphaFoldDB" id="A0A163Q6M9"/>
<accession>A0A163Q6M9</accession>
<proteinExistence type="predicted"/>
<evidence type="ECO:0000256" key="1">
    <source>
        <dbReference type="SAM" id="Phobius"/>
    </source>
</evidence>
<keyword evidence="1" id="KW-0472">Membrane</keyword>
<sequence length="67" mass="7705">MKWTDFFNIALFAVLWVALIQKKSSVEDWLLKITNDQLLIGIIVPVIIYAALVITVRILKNKYLTAD</sequence>
<keyword evidence="1" id="KW-1133">Transmembrane helix</keyword>
<keyword evidence="3" id="KW-1185">Reference proteome</keyword>
<feature type="transmembrane region" description="Helical" evidence="1">
    <location>
        <begin position="38"/>
        <end position="59"/>
    </location>
</feature>
<dbReference type="RefSeq" id="WP_066243899.1">
    <property type="nucleotide sequence ID" value="NZ_LRFC01000037.1"/>
</dbReference>
<evidence type="ECO:0000313" key="2">
    <source>
        <dbReference type="EMBL" id="KZE64627.1"/>
    </source>
</evidence>
<keyword evidence="1" id="KW-0812">Transmembrane</keyword>